<dbReference type="RefSeq" id="WP_058450187.1">
    <property type="nucleotide sequence ID" value="NZ_CAAAJF010000017.1"/>
</dbReference>
<keyword evidence="2" id="KW-1133">Transmembrane helix</keyword>
<name>A0A0W0UJS6_9GAMM</name>
<sequence>MDTKSSQASPRNRSSNDFNASQKKIRESHLGEATTALLNDSKKVANDSKKVANELYVEGKNRVYEVQNNIKDYSNRVADKVHHRPFVSLLVAGGIGFILSALFRR</sequence>
<dbReference type="Proteomes" id="UP000054715">
    <property type="component" value="Unassembled WGS sequence"/>
</dbReference>
<comment type="caution">
    <text evidence="3">The sequence shown here is derived from an EMBL/GenBank/DDBJ whole genome shotgun (WGS) entry which is preliminary data.</text>
</comment>
<accession>A0A0W0UJS6</accession>
<dbReference type="OrthoDB" id="5640839at2"/>
<evidence type="ECO:0000313" key="4">
    <source>
        <dbReference type="Proteomes" id="UP000054715"/>
    </source>
</evidence>
<dbReference type="PATRIC" id="fig|455.5.peg.2449"/>
<feature type="transmembrane region" description="Helical" evidence="2">
    <location>
        <begin position="86"/>
        <end position="103"/>
    </location>
</feature>
<reference evidence="3 4" key="1">
    <citation type="submission" date="2015-11" db="EMBL/GenBank/DDBJ databases">
        <title>Genomic analysis of 38 Legionella species identifies large and diverse effector repertoires.</title>
        <authorList>
            <person name="Burstein D."/>
            <person name="Amaro F."/>
            <person name="Zusman T."/>
            <person name="Lifshitz Z."/>
            <person name="Cohen O."/>
            <person name="Gilbert J.A."/>
            <person name="Pupko T."/>
            <person name="Shuman H.A."/>
            <person name="Segal G."/>
        </authorList>
    </citation>
    <scope>NUCLEOTIDE SEQUENCE [LARGE SCALE GENOMIC DNA]</scope>
    <source>
        <strain evidence="3 4">JA-26-G1-E2</strain>
    </source>
</reference>
<keyword evidence="2" id="KW-0472">Membrane</keyword>
<feature type="region of interest" description="Disordered" evidence="1">
    <location>
        <begin position="1"/>
        <end position="26"/>
    </location>
</feature>
<feature type="compositionally biased region" description="Polar residues" evidence="1">
    <location>
        <begin position="1"/>
        <end position="22"/>
    </location>
</feature>
<evidence type="ECO:0000256" key="1">
    <source>
        <dbReference type="SAM" id="MobiDB-lite"/>
    </source>
</evidence>
<organism evidence="3 4">
    <name type="scientific">Legionella jamestowniensis</name>
    <dbReference type="NCBI Taxonomy" id="455"/>
    <lineage>
        <taxon>Bacteria</taxon>
        <taxon>Pseudomonadati</taxon>
        <taxon>Pseudomonadota</taxon>
        <taxon>Gammaproteobacteria</taxon>
        <taxon>Legionellales</taxon>
        <taxon>Legionellaceae</taxon>
        <taxon>Legionella</taxon>
    </lineage>
</organism>
<gene>
    <name evidence="3" type="ORF">Ljam_2327</name>
</gene>
<keyword evidence="2" id="KW-0812">Transmembrane</keyword>
<evidence type="ECO:0008006" key="5">
    <source>
        <dbReference type="Google" id="ProtNLM"/>
    </source>
</evidence>
<dbReference type="AlphaFoldDB" id="A0A0W0UJS6"/>
<proteinExistence type="predicted"/>
<protein>
    <recommendedName>
        <fullName evidence="5">DUF883 domain-containing protein</fullName>
    </recommendedName>
</protein>
<evidence type="ECO:0000256" key="2">
    <source>
        <dbReference type="SAM" id="Phobius"/>
    </source>
</evidence>
<dbReference type="EMBL" id="LNYG01000013">
    <property type="protein sequence ID" value="KTD08132.1"/>
    <property type="molecule type" value="Genomic_DNA"/>
</dbReference>
<evidence type="ECO:0000313" key="3">
    <source>
        <dbReference type="EMBL" id="KTD08132.1"/>
    </source>
</evidence>